<feature type="disulfide bond" evidence="15">
    <location>
        <begin position="3651"/>
        <end position="3669"/>
    </location>
</feature>
<feature type="repeat" description="LDL-receptor class B" evidence="16">
    <location>
        <begin position="655"/>
        <end position="698"/>
    </location>
</feature>
<feature type="disulfide bond" evidence="15">
    <location>
        <begin position="2574"/>
        <end position="2592"/>
    </location>
</feature>
<dbReference type="PROSITE" id="PS00022">
    <property type="entry name" value="EGF_1"/>
    <property type="match status" value="5"/>
</dbReference>
<dbReference type="SUPFAM" id="SSF63825">
    <property type="entry name" value="YWTD domain"/>
    <property type="match status" value="8"/>
</dbReference>
<feature type="disulfide bond" evidence="15">
    <location>
        <begin position="3644"/>
        <end position="3656"/>
    </location>
</feature>
<evidence type="ECO:0000256" key="7">
    <source>
        <dbReference type="ARBA" id="ARBA00022737"/>
    </source>
</evidence>
<feature type="repeat" description="LDL-receptor class B" evidence="16">
    <location>
        <begin position="3168"/>
        <end position="3210"/>
    </location>
</feature>
<comment type="caution">
    <text evidence="14">Lacks conserved residue(s) required for the propagation of feature annotation.</text>
</comment>
<feature type="disulfide bond" evidence="15">
    <location>
        <begin position="35"/>
        <end position="47"/>
    </location>
</feature>
<feature type="disulfide bond" evidence="15">
    <location>
        <begin position="2963"/>
        <end position="2981"/>
    </location>
</feature>
<dbReference type="Gene3D" id="4.10.400.10">
    <property type="entry name" value="Low-density Lipoprotein Receptor"/>
    <property type="match status" value="28"/>
</dbReference>
<feature type="disulfide bond" evidence="15">
    <location>
        <begin position="3778"/>
        <end position="3796"/>
    </location>
</feature>
<feature type="domain" description="EGF-like" evidence="20">
    <location>
        <begin position="3035"/>
        <end position="3073"/>
    </location>
</feature>
<feature type="domain" description="EGF-like" evidence="20">
    <location>
        <begin position="4405"/>
        <end position="4441"/>
    </location>
</feature>
<dbReference type="InterPro" id="IPR009030">
    <property type="entry name" value="Growth_fac_rcpt_cys_sf"/>
</dbReference>
<feature type="repeat" description="LDL-receptor class B" evidence="16">
    <location>
        <begin position="2028"/>
        <end position="2073"/>
    </location>
</feature>
<dbReference type="GO" id="GO:0006898">
    <property type="term" value="P:receptor-mediated endocytosis"/>
    <property type="evidence" value="ECO:0007669"/>
    <property type="project" value="TreeGrafter"/>
</dbReference>
<feature type="domain" description="EGF-like" evidence="20">
    <location>
        <begin position="4516"/>
        <end position="4555"/>
    </location>
</feature>
<dbReference type="Gene3D" id="2.40.128.620">
    <property type="match status" value="1"/>
</dbReference>
<dbReference type="Proteomes" id="UP001160148">
    <property type="component" value="Unassembled WGS sequence"/>
</dbReference>
<feature type="disulfide bond" evidence="14">
    <location>
        <begin position="4584"/>
        <end position="4593"/>
    </location>
</feature>
<evidence type="ECO:0000256" key="11">
    <source>
        <dbReference type="ARBA" id="ARBA00023157"/>
    </source>
</evidence>
<feature type="domain" description="EGF-like" evidence="20">
    <location>
        <begin position="4556"/>
        <end position="4594"/>
    </location>
</feature>
<keyword evidence="5 18" id="KW-0812">Transmembrane</keyword>
<feature type="repeat" description="LDL-receptor class B" evidence="16">
    <location>
        <begin position="2430"/>
        <end position="2472"/>
    </location>
</feature>
<dbReference type="CDD" id="cd00054">
    <property type="entry name" value="EGF_CA"/>
    <property type="match status" value="1"/>
</dbReference>
<feature type="domain" description="EGF-like" evidence="20">
    <location>
        <begin position="4258"/>
        <end position="4299"/>
    </location>
</feature>
<gene>
    <name evidence="21" type="ORF">MEUPH1_LOCUS7157</name>
</gene>
<feature type="disulfide bond" evidence="15">
    <location>
        <begin position="3624"/>
        <end position="3639"/>
    </location>
</feature>
<dbReference type="InterPro" id="IPR000033">
    <property type="entry name" value="LDLR_classB_rpt"/>
</dbReference>
<feature type="disulfide bond" evidence="15">
    <location>
        <begin position="2975"/>
        <end position="2990"/>
    </location>
</feature>
<protein>
    <recommendedName>
        <fullName evidence="20">EGF-like domain-containing protein</fullName>
    </recommendedName>
</protein>
<feature type="disulfide bond" evidence="14">
    <location>
        <begin position="4545"/>
        <end position="4554"/>
    </location>
</feature>
<dbReference type="SMART" id="SM00192">
    <property type="entry name" value="LDLa"/>
    <property type="match status" value="31"/>
</dbReference>
<feature type="repeat" description="LDL-receptor class B" evidence="16">
    <location>
        <begin position="4040"/>
        <end position="4083"/>
    </location>
</feature>
<feature type="disulfide bond" evidence="15">
    <location>
        <begin position="2665"/>
        <end position="2680"/>
    </location>
</feature>
<feature type="domain" description="EGF-like" evidence="20">
    <location>
        <begin position="4475"/>
        <end position="4511"/>
    </location>
</feature>
<feature type="disulfide bond" evidence="15">
    <location>
        <begin position="2567"/>
        <end position="2579"/>
    </location>
</feature>
<organism evidence="21 22">
    <name type="scientific">Macrosiphum euphorbiae</name>
    <name type="common">potato aphid</name>
    <dbReference type="NCBI Taxonomy" id="13131"/>
    <lineage>
        <taxon>Eukaryota</taxon>
        <taxon>Metazoa</taxon>
        <taxon>Ecdysozoa</taxon>
        <taxon>Arthropoda</taxon>
        <taxon>Hexapoda</taxon>
        <taxon>Insecta</taxon>
        <taxon>Pterygota</taxon>
        <taxon>Neoptera</taxon>
        <taxon>Paraneoptera</taxon>
        <taxon>Hemiptera</taxon>
        <taxon>Sternorrhyncha</taxon>
        <taxon>Aphidomorpha</taxon>
        <taxon>Aphidoidea</taxon>
        <taxon>Aphididae</taxon>
        <taxon>Macrosiphini</taxon>
        <taxon>Macrosiphum</taxon>
    </lineage>
</organism>
<name>A0AAV0W4J4_9HEMI</name>
<feature type="disulfide bond" evidence="15">
    <location>
        <begin position="3704"/>
        <end position="3719"/>
    </location>
</feature>
<dbReference type="Gene3D" id="2.120.10.30">
    <property type="entry name" value="TolB, C-terminal domain"/>
    <property type="match status" value="8"/>
</dbReference>
<dbReference type="InterPro" id="IPR051221">
    <property type="entry name" value="LDLR-related"/>
</dbReference>
<dbReference type="Pfam" id="PF00057">
    <property type="entry name" value="Ldl_recept_a"/>
    <property type="match status" value="28"/>
</dbReference>
<feature type="disulfide bond" evidence="15">
    <location>
        <begin position="3572"/>
        <end position="3590"/>
    </location>
</feature>
<evidence type="ECO:0000259" key="20">
    <source>
        <dbReference type="PROSITE" id="PS50026"/>
    </source>
</evidence>
<dbReference type="SUPFAM" id="SSF57196">
    <property type="entry name" value="EGF/Laminin"/>
    <property type="match status" value="7"/>
</dbReference>
<dbReference type="InterPro" id="IPR000742">
    <property type="entry name" value="EGF"/>
</dbReference>
<feature type="disulfide bond" evidence="15">
    <location>
        <begin position="2745"/>
        <end position="2763"/>
    </location>
</feature>
<feature type="disulfide bond" evidence="15">
    <location>
        <begin position="1018"/>
        <end position="1030"/>
    </location>
</feature>
<feature type="disulfide bond" evidence="15">
    <location>
        <begin position="3435"/>
        <end position="3447"/>
    </location>
</feature>
<feature type="disulfide bond" evidence="15">
    <location>
        <begin position="3663"/>
        <end position="3678"/>
    </location>
</feature>
<feature type="disulfide bond" evidence="15">
    <location>
        <begin position="2653"/>
        <end position="2671"/>
    </location>
</feature>
<feature type="repeat" description="LDL-receptor class B" evidence="16">
    <location>
        <begin position="3994"/>
        <end position="4039"/>
    </location>
</feature>
<evidence type="ECO:0000256" key="8">
    <source>
        <dbReference type="ARBA" id="ARBA00022837"/>
    </source>
</evidence>
<dbReference type="FunFam" id="2.120.10.30:FF:000132">
    <property type="entry name" value="Uncharacterized protein"/>
    <property type="match status" value="1"/>
</dbReference>
<evidence type="ECO:0000256" key="19">
    <source>
        <dbReference type="SAM" id="SignalP"/>
    </source>
</evidence>
<evidence type="ECO:0000256" key="4">
    <source>
        <dbReference type="ARBA" id="ARBA00022583"/>
    </source>
</evidence>
<feature type="disulfide bond" evidence="15">
    <location>
        <begin position="2628"/>
        <end position="2643"/>
    </location>
</feature>
<dbReference type="GO" id="GO:0005509">
    <property type="term" value="F:calcium ion binding"/>
    <property type="evidence" value="ECO:0007669"/>
    <property type="project" value="InterPro"/>
</dbReference>
<dbReference type="SMART" id="SM00179">
    <property type="entry name" value="EGF_CA"/>
    <property type="match status" value="9"/>
</dbReference>
<evidence type="ECO:0000256" key="5">
    <source>
        <dbReference type="ARBA" id="ARBA00022692"/>
    </source>
</evidence>
<dbReference type="InterPro" id="IPR011042">
    <property type="entry name" value="6-blade_b-propeller_TolB-like"/>
</dbReference>
<dbReference type="FunFam" id="4.10.400.10:FF:000065">
    <property type="entry name" value="Transmembrane protease serine 7"/>
    <property type="match status" value="2"/>
</dbReference>
<comment type="caution">
    <text evidence="21">The sequence shown here is derived from an EMBL/GenBank/DDBJ whole genome shotgun (WGS) entry which is preliminary data.</text>
</comment>
<keyword evidence="3 14" id="KW-0245">EGF-like domain</keyword>
<dbReference type="InterPro" id="IPR000152">
    <property type="entry name" value="EGF-type_Asp/Asn_hydroxyl_site"/>
</dbReference>
<feature type="repeat" description="LDL-receptor class B" evidence="16">
    <location>
        <begin position="1465"/>
        <end position="1507"/>
    </location>
</feature>
<feature type="disulfide bond" evidence="15">
    <location>
        <begin position="2870"/>
        <end position="2882"/>
    </location>
</feature>
<dbReference type="PROSITE" id="PS01187">
    <property type="entry name" value="EGF_CA"/>
    <property type="match status" value="2"/>
</dbReference>
<feature type="chain" id="PRO_5043438022" description="EGF-like domain-containing protein" evidence="19">
    <location>
        <begin position="23"/>
        <end position="4733"/>
    </location>
</feature>
<dbReference type="PROSITE" id="PS51120">
    <property type="entry name" value="LDLRB"/>
    <property type="match status" value="13"/>
</dbReference>
<feature type="domain" description="EGF-like" evidence="20">
    <location>
        <begin position="4336"/>
        <end position="4371"/>
    </location>
</feature>
<feature type="disulfide bond" evidence="15">
    <location>
        <begin position="3502"/>
        <end position="3517"/>
    </location>
</feature>
<dbReference type="PROSITE" id="PS50026">
    <property type="entry name" value="EGF_3"/>
    <property type="match status" value="8"/>
</dbReference>
<keyword evidence="8" id="KW-0106">Calcium</keyword>
<dbReference type="SMART" id="SM00135">
    <property type="entry name" value="LY"/>
    <property type="match status" value="35"/>
</dbReference>
<feature type="disulfide bond" evidence="14">
    <location>
        <begin position="4289"/>
        <end position="4298"/>
    </location>
</feature>
<keyword evidence="6 19" id="KW-0732">Signal</keyword>
<dbReference type="PROSITE" id="PS50068">
    <property type="entry name" value="LDLRA_2"/>
    <property type="match status" value="31"/>
</dbReference>
<accession>A0AAV0W4J4</accession>
<feature type="disulfide bond" evidence="15">
    <location>
        <begin position="1121"/>
        <end position="1136"/>
    </location>
</feature>
<dbReference type="GO" id="GO:0016324">
    <property type="term" value="C:apical plasma membrane"/>
    <property type="evidence" value="ECO:0007669"/>
    <property type="project" value="TreeGrafter"/>
</dbReference>
<dbReference type="PROSITE" id="PS01209">
    <property type="entry name" value="LDLRA_1"/>
    <property type="match status" value="11"/>
</dbReference>
<keyword evidence="13" id="KW-0325">Glycoprotein</keyword>
<evidence type="ECO:0000313" key="22">
    <source>
        <dbReference type="Proteomes" id="UP001160148"/>
    </source>
</evidence>
<evidence type="ECO:0000256" key="18">
    <source>
        <dbReference type="SAM" id="Phobius"/>
    </source>
</evidence>
<feature type="disulfide bond" evidence="15">
    <location>
        <begin position="3605"/>
        <end position="3617"/>
    </location>
</feature>
<dbReference type="CDD" id="cd00112">
    <property type="entry name" value="LDLa"/>
    <property type="match status" value="29"/>
</dbReference>
<evidence type="ECO:0000256" key="3">
    <source>
        <dbReference type="ARBA" id="ARBA00022536"/>
    </source>
</evidence>
<feature type="repeat" description="LDL-receptor class B" evidence="16">
    <location>
        <begin position="1373"/>
        <end position="1415"/>
    </location>
</feature>
<evidence type="ECO:0000256" key="6">
    <source>
        <dbReference type="ARBA" id="ARBA00022729"/>
    </source>
</evidence>
<comment type="similarity">
    <text evidence="2">Belongs to the LDLR family.</text>
</comment>
<feature type="disulfide bond" evidence="14">
    <location>
        <begin position="4520"/>
        <end position="4530"/>
    </location>
</feature>
<reference evidence="21 22" key="1">
    <citation type="submission" date="2023-01" db="EMBL/GenBank/DDBJ databases">
        <authorList>
            <person name="Whitehead M."/>
        </authorList>
    </citation>
    <scope>NUCLEOTIDE SEQUENCE [LARGE SCALE GENOMIC DNA]</scope>
</reference>
<keyword evidence="12" id="KW-0675">Receptor</keyword>
<evidence type="ECO:0000256" key="2">
    <source>
        <dbReference type="ARBA" id="ARBA00009939"/>
    </source>
</evidence>
<dbReference type="Pfam" id="PF00058">
    <property type="entry name" value="Ldl_recept_b"/>
    <property type="match status" value="6"/>
</dbReference>
<feature type="disulfide bond" evidence="15">
    <location>
        <begin position="3737"/>
        <end position="3755"/>
    </location>
</feature>
<feature type="disulfide bond" evidence="15">
    <location>
        <begin position="3821"/>
        <end position="3839"/>
    </location>
</feature>
<feature type="disulfide bond" evidence="15">
    <location>
        <begin position="3565"/>
        <end position="3577"/>
    </location>
</feature>
<feature type="disulfide bond" evidence="15">
    <location>
        <begin position="3833"/>
        <end position="3848"/>
    </location>
</feature>
<feature type="domain" description="EGF-like" evidence="20">
    <location>
        <begin position="2991"/>
        <end position="3034"/>
    </location>
</feature>
<feature type="disulfide bond" evidence="14">
    <location>
        <begin position="4361"/>
        <end position="4370"/>
    </location>
</feature>
<feature type="region of interest" description="Disordered" evidence="17">
    <location>
        <begin position="4707"/>
        <end position="4733"/>
    </location>
</feature>
<feature type="disulfide bond" evidence="15">
    <location>
        <begin position="42"/>
        <end position="60"/>
    </location>
</feature>
<evidence type="ECO:0000256" key="13">
    <source>
        <dbReference type="ARBA" id="ARBA00023180"/>
    </source>
</evidence>
<dbReference type="PANTHER" id="PTHR22722:SF5">
    <property type="entry name" value="LOW-DENSITY LIPOPROTEIN RECEPTOR-RELATED PROTEIN 1B"/>
    <property type="match status" value="1"/>
</dbReference>
<feature type="disulfide bond" evidence="15">
    <location>
        <begin position="3771"/>
        <end position="3783"/>
    </location>
</feature>
<feature type="disulfide bond" evidence="15">
    <location>
        <begin position="1074"/>
        <end position="1089"/>
    </location>
</feature>
<comment type="subcellular location">
    <subcellularLocation>
        <location evidence="1">Membrane</location>
        <topology evidence="1">Single-pass type I membrane protein</topology>
    </subcellularLocation>
</comment>
<dbReference type="InterPro" id="IPR036055">
    <property type="entry name" value="LDL_receptor-like_sf"/>
</dbReference>
<feature type="disulfide bond" evidence="14">
    <location>
        <begin position="4501"/>
        <end position="4510"/>
    </location>
</feature>
<evidence type="ECO:0000256" key="14">
    <source>
        <dbReference type="PROSITE-ProRule" id="PRU00076"/>
    </source>
</evidence>
<dbReference type="FunFam" id="2.120.10.30:FF:000241">
    <property type="entry name" value="Low-density lipoprotein receptor-related protein 6"/>
    <property type="match status" value="4"/>
</dbReference>
<dbReference type="PANTHER" id="PTHR22722">
    <property type="entry name" value="LOW-DENSITY LIPOPROTEIN RECEPTOR-RELATED PROTEIN 2-RELATED"/>
    <property type="match status" value="1"/>
</dbReference>
<keyword evidence="11 14" id="KW-1015">Disulfide bond</keyword>
<dbReference type="FunFam" id="2.10.25.10:FF:000009">
    <property type="entry name" value="Low-density lipoprotein receptor isoform 1"/>
    <property type="match status" value="1"/>
</dbReference>
<feature type="repeat" description="LDL-receptor class B" evidence="16">
    <location>
        <begin position="1647"/>
        <end position="1689"/>
    </location>
</feature>
<feature type="repeat" description="LDL-receptor class B" evidence="16">
    <location>
        <begin position="429"/>
        <end position="472"/>
    </location>
</feature>
<keyword evidence="22" id="KW-1185">Reference proteome</keyword>
<dbReference type="GO" id="GO:0043235">
    <property type="term" value="C:receptor complex"/>
    <property type="evidence" value="ECO:0007669"/>
    <property type="project" value="TreeGrafter"/>
</dbReference>
<evidence type="ECO:0000256" key="9">
    <source>
        <dbReference type="ARBA" id="ARBA00022989"/>
    </source>
</evidence>
<dbReference type="EMBL" id="CARXXK010000001">
    <property type="protein sequence ID" value="CAI6350728.1"/>
    <property type="molecule type" value="Genomic_DNA"/>
</dbReference>
<feature type="disulfide bond" evidence="15">
    <location>
        <begin position="3454"/>
        <end position="3469"/>
    </location>
</feature>
<dbReference type="PRINTS" id="PR00261">
    <property type="entry name" value="LDLRECEPTOR"/>
</dbReference>
<feature type="compositionally biased region" description="Polar residues" evidence="17">
    <location>
        <begin position="4713"/>
        <end position="4727"/>
    </location>
</feature>
<evidence type="ECO:0000256" key="1">
    <source>
        <dbReference type="ARBA" id="ARBA00004479"/>
    </source>
</evidence>
<keyword evidence="10 18" id="KW-0472">Membrane</keyword>
<evidence type="ECO:0000313" key="21">
    <source>
        <dbReference type="EMBL" id="CAI6350728.1"/>
    </source>
</evidence>
<dbReference type="InterPro" id="IPR018097">
    <property type="entry name" value="EGF_Ca-bd_CS"/>
</dbReference>
<dbReference type="FunFam" id="4.10.400.10:FF:000011">
    <property type="entry name" value="Low-density lipoprotein receptor-related protein 1"/>
    <property type="match status" value="1"/>
</dbReference>
<dbReference type="SMART" id="SM00181">
    <property type="entry name" value="EGF"/>
    <property type="match status" value="25"/>
</dbReference>
<feature type="disulfide bond" evidence="14">
    <location>
        <begin position="4431"/>
        <end position="4440"/>
    </location>
</feature>
<evidence type="ECO:0000256" key="16">
    <source>
        <dbReference type="PROSITE-ProRule" id="PRU00461"/>
    </source>
</evidence>
<feature type="disulfide bond" evidence="15">
    <location>
        <begin position="2916"/>
        <end position="2934"/>
    </location>
</feature>
<dbReference type="Gene3D" id="4.10.1220.10">
    <property type="entry name" value="EGF-type module"/>
    <property type="match status" value="1"/>
</dbReference>
<feature type="repeat" description="LDL-receptor class B" evidence="16">
    <location>
        <begin position="3211"/>
        <end position="3254"/>
    </location>
</feature>
<feature type="disulfide bond" evidence="15">
    <location>
        <begin position="3814"/>
        <end position="3826"/>
    </location>
</feature>
<evidence type="ECO:0000256" key="10">
    <source>
        <dbReference type="ARBA" id="ARBA00023136"/>
    </source>
</evidence>
<feature type="transmembrane region" description="Helical" evidence="18">
    <location>
        <begin position="4614"/>
        <end position="4635"/>
    </location>
</feature>
<dbReference type="SUPFAM" id="SSF57184">
    <property type="entry name" value="Growth factor receptor domain"/>
    <property type="match status" value="1"/>
</dbReference>
<dbReference type="Pfam" id="PF14670">
    <property type="entry name" value="FXa_inhibition"/>
    <property type="match status" value="1"/>
</dbReference>
<feature type="disulfide bond" evidence="15">
    <location>
        <begin position="3612"/>
        <end position="3630"/>
    </location>
</feature>
<dbReference type="Pfam" id="PF00008">
    <property type="entry name" value="EGF"/>
    <property type="match status" value="1"/>
</dbReference>
<dbReference type="Gene3D" id="2.10.25.10">
    <property type="entry name" value="Laminin"/>
    <property type="match status" value="12"/>
</dbReference>
<sequence>MIQRFCLLGILIFFNKPWATSTFDDSIDGKPISSCNSNQFFCGSGECIPLKWKCDFNPDCADGSDEFDSCGFPTCKYSQFQCALSKKCIPREWICDGELDCGASLNSTEQDASDEDLLQCQKPSSCPPNMARCGNSTQCKYIESFCDGTTHCENSTDEGSFCENMVPCHGLNCAHGCKPTGKGPACFCPEGMQPHNNECIDMDECEVLNYTCDQICTNKKGSFSCSCVPGYIQTNSTCKAINVPENEQASILVSTSKDIRRIYLNGSSYAGERCNVQALSLTFDHRNHTVCFVHQHNKTNGAKLSCANIDNLSVTDIWDLPPPTFFPLLGTTHVALDWVSRNWYYVDDDRDMIYMCTYNMKYCQILIDVNLNKPRSIALDPTKGFMFFTKWGQYPAMVERAQLSGLDRVPLIEHKIVYPYGLTVDIPSEHIYWVDTYLDFVERINYDGSNRRTIKKGYPVINLYDISVFENHMYVTSWRLQSVIKLNKFNGSYYESLITNLSRPFTIHVYHRQEQPEINHPCMINNGGCDHICVTAYKNKEAIAQCLCQPGYRLTSGKCILSKLPAFLIFGKSNPPMIKGISMISKNHKQQIILPLNEGRIPTTIDYDVKTQSIYYSGGKKNAIERMRLNGTKKELVKMLPEMNCEGLAIDWTGRNLFWTDEGLGTVNVFKIDDPTKQKVLITNRVYHPRSIVLDPKNGFMYWGNWPRGSTSTGGSIERAWMDGNNQTTFVNVDVQWPMSLTLDFFTRKLYWSDVYKDRIECIDLDGSNREIIKRSTPYPYGIAIYNNLLFWTETAATEVLIKSYNLINKSQETLGIENPPLYTLKVYNSEAQVKASPYWCEKLDLCPGLCMSTPNGPVCMCNDGYVLRTTDDKKKECVKSSNYSTPNACGADEFQCIKNKQCISKKYVCDGDNDCGDGSDEDTSEYGPCGNHSCPQENFPCRDSNKCISKFWICDGDNDCDDKSDESPGLCESCLASQFSCSVTKRCIPHSWVCDGTFDCGEGDTSDEHQYCETHTCQELEFTCTNRHCISYEYVCNAEDNCGDGSDEEKCSDCFGEFLCAKNNTCIPLKKKCDGVIDCDGATDEFNCSSGLNHTNYICSNDEFLCLNTTGFCIDKHYVCDGLPDCPNGSDENNCHAIKNCTLENCHSHEIDNSSSIFCAYPNITCDNKRTCISVDMLCNGKNDCFDGSDEGGQCASNECELSSDCSHICQNSPDGYICLCPTNMVLQNDNTTCSVVSPCSTWGRCSQKCMKLGHYGHKCTCNEGYLLATDHFTCKSTDTNIPQIIFSNKHELRGIDLVTRNVKSLISHLKNTVTLDFYHAKDGTDTLYWTDVMDDKIFKGKIIGGSLSDIEVVVQNGLTTAEGLAVDWVAGNIYWVESNLDQIEVAKLNGSYRRTLIAGDMESPRAIALDPRYGYLFWTDWDSTAPRIERCSMAGEFRQTIVLVSMFSDGEWPNGLTLDYELNRIYWIDAKSDTIHTVDYNGNNHHLVLKGHELLSHSFAITLFENDVYWTDWRSNSVNKANKWTGLNVTVVQHTVTQPFDIKILHPSRQPKVEFNPCGTNNGNCSHLCLLNINSKYKCDCPHVMQLSKDNHTCIENEIVLLFAQNNEIRGVNLEQPYYNAIPTLLSYDSQALLHVQIDYLAADKKIYWSDYSSNEIKRSNLSGGNIEVVLDTGIHQPHGFAIDWLSKNMFIAVSSDQNPLTEEKISGARTIIACNLDGEYFTTIYSSDWTDEDTNKTLQIGALAVHPQQGKLFWTQGMSSGHHNIIMSNMNASSYSVIYTEKIIPFVSGFTSLTIDQETNTLYWVNSDKHSIQSYSIQDSRINPSLNLPEEGFPSSIALYKNNIYYVDNRLMNIRVANKITGDENSNFRNITADVYALSLYDQSLQMGVNYCSKNRGMCSHLCLPTSADHWVCRCAIGYTIDPKDKKKCIGVSEFLLYTVESEIKGISLVKNDSRQVLSPLSKTSMAYSIDFHGEYIYWSDDEQGTIMRIKRDGTGRQIIVNHEHSGDTNSGAWVSGIAVDWIAGHIYWANPSLNIIQVAYLNGSNAYVVVDSGDDTMERPNSLAVDPVAGFLFWSIRRHHGVSRATLDGMNKKSILLNKDQPYVEDITLDYTNRKLYFCQQSLIGRCNYDGTEYEILYEDKDSNPASVVVHNGYIYWLGIMQVQGSSSLMVSPINNLSASEELTREFGEHPKDVQIFSKSRHQGSNICTKYNGGCQELCLFNGTHGVCACTHGIVGSDGKKCEDYTTFLMYSRVDKIDSVTISENPNLNTPFRVMESKTFMQNIIALSYDYARSLLFYSDIQRGTIDAIHFNNTGHRVIAENQGSVEGIDYEMSENILYWTNSYASISRLNLSQPDAVPEIVLKLGESDRPRGIAIDICEILIFWTNWNDLKPSIQKSYVNGFMLQSIITTDIQIPNALTIDHTTHKLYWGDAKLDKIERCEYDGTNRVVLAELYPQHPFDIAVYGDYFFWTDWMLNAVLRADKYTGENIAWIRKDVLKPMGIVAVAENINDCNRNPCRLLNGQCEDKCSLDIKGAVECSCFNNRTLLPDKHRCVENKLENNCSNNEFWCSSNECIPFENTCDGINHCLDESDEDLKYCATRSCPEGFFSCPDFKQCRPNSKKCDGLFDCLDGFDELECSCKNATFFRCKSGECIAPNLRCDLDPDCSDASDEIGCDLKICEDLIFNATIISCNTTTACIHPNWICDGQNDCWDNSDEQNCSTIKHLATEKNNCSSVDFKCSNGKCISKSWKCDGDDDCGDSSNTSLPSSDEINCPNKCKSTEFHCKTFGTYECLPASWQCDGSPDCLDGSDEPKNCLSRNCSSSDFHCNNTGRCIPSTWVCDKDDDCGDSSDENEEKCVVNNSTCPITKFECVNKKCIFEAYYCDGHDDCGDNSDEPENCKVCDSVKEFMCENGACILLTDVCNGKNDCGDNSDENFHTEVCKHYKNESCSWPDNFFCHNKVCINANLTCNGEDDCGDFSDEDKCNINECALASITQIFRPCEHICIDRPVGYECKCHPGYKSVGTLCHDINECNSTEITKPCNQICHNTIGSYKCDCTAGYTLLRDGISCKASTIEKPMLIFANKHNIKQIDLRGMAIEIVVDNLTNAVAVDYDYADSCFYWSDISNQGSTIKRKCKDTASERLHGPLIKSPDGIAVDWVAKNLYWCDKGKDTIEVSKLNGQFRKVLISKSLQEPRAISLDPIRGYMYWTDWGDVPYIGKAGMDGSEPKAILNESLGWPNALVISLATEELFWADAKEDYIAYSDLNGNNRHFIMSRKIDPFVNIHHVFAITLFENFVYWSDWETKSIHKCHIYSGQECRNVTSLAYRPMDLKVVHPLLQPPRAYNPCEKNNGGCKGLCLLSPNLGRTCACPQDFILAPDNMNCIANCSSSHFVCENTFKCIPFWWHCDKHDDCGDGSDEPDTCLDFLCTPGQFQCKNHECIQPSQICNGIFDCKDNSDEENCGNYTCLDTDFKCQHGSKLSKLPMPTCISNQLKCNGRNDCLDGEDEKDCKSKTCGAKEFKCEITGKCIPNVFMCDGEFDCGYGDNSDEPENCTSRSCSSDEVRCKNGRCIHSTWMCDGENDCPDMDDEPPSCYNITCDPTYFKCANGKCIPGRWRCDNENDCGDKSDEISCSPRNCSEHEFRCSDGRCIPTSQKCDGKMNCSDNGDEDDCDSHVTCGSDDFHCNGSYHCISPKWRCDGDQDCPDGSDEWNCTDKLGKGCSISRNGQFVCKNGDCISLGNRCDGEEDCADGSDENRTMCALVACPPGKYRCDNHNCVFNTNVCDGLDHCGDGSDETKIACASASEICDSSKFRCANGLCINRHLRCNGFFDCPDNSDEQLCNVTKTSCQFGTCSQICVPKKNSTHSCHCASGYSVNLPSKSCQAIGTPALLVVANNEGDIFFVDPYKSHENLFKYSAVTIPSHKIHSIDILWTINATYLFWSDHNSKALYSTAIDKSNRTTRDVNTAKKIIQTIGTPESIAVDWVAKNLYWIETSDRTKVIKVATLDGKNIRTLVKLETDRKPQNIVLDPQSGTMFWTDLGRKPRIETCSMDGYNKRIFISESVRSPAGITIDYAARRLYWSDTKPYTIESVLLDGKGRKVIHKFPKGKHPTNIELFEDSIYVSLMTTIVKIDKFENKNITTLSKNIFRATDLVIMQENKHPKDLNNYCVINPCHHTALCTLSMNPKNRTCMCADDQVEVPTLTDDIKCVDKQTPPLICDPSCDMGECVLNVTSELGYCKCNPFFGGETCNEYECHKYCHNKASCYVFHEDILEESKLKCLCSIDWTGDRCDIPVPPKGCPKGGVCLNGGICIDNICDCIAGFTGDFCEKCVNVDCKNGGVCVKTDSGHVECKCPAGYRGPSCTKSDCDNYCIKGTCFLDSNGPICKCHEGYTGPHCEFDNCDNNNCLNGGSCYIKDNITACLCLPQFKGPSCRIDICNCTCDKNDHECHIHCPPNRKYPLCDQINSTTNLCHPEMCKNGGTCIIVDGLPACRCVGLWGSFDCSNIIVDSGSCLGYCYNNGTCYMESNSGVNEPNCKCSSGWTGSRCTDRFTCANYCINGGTCIEPEESIGSLSCHCQKGYVGDRCQTQLIDEYMSSEHQNKHSINALWVIFLIIVLSIVITATTYYFTKLRRRGRSFSHVRMQENSEVNNPMYIQDDIDDEDIHLDRSFPLQEKPSGHFGNPVYDSVYSASSSASVTGSEESKGLLQSTNLTNQILTPENSHDET</sequence>
<keyword evidence="7" id="KW-0677">Repeat</keyword>
<dbReference type="InterPro" id="IPR001881">
    <property type="entry name" value="EGF-like_Ca-bd_dom"/>
</dbReference>
<dbReference type="SUPFAM" id="SSF57424">
    <property type="entry name" value="LDL receptor-like module"/>
    <property type="match status" value="29"/>
</dbReference>
<feature type="disulfide bond" evidence="15">
    <location>
        <begin position="1025"/>
        <end position="1043"/>
    </location>
</feature>
<proteinExistence type="inferred from homology"/>
<feature type="disulfide bond" evidence="14">
    <location>
        <begin position="4560"/>
        <end position="4570"/>
    </location>
</feature>
<dbReference type="InterPro" id="IPR023415">
    <property type="entry name" value="LDLR_class-A_CS"/>
</dbReference>
<keyword evidence="4" id="KW-0254">Endocytosis</keyword>
<dbReference type="PROSITE" id="PS00010">
    <property type="entry name" value="ASX_HYDROXYL"/>
    <property type="match status" value="3"/>
</dbReference>
<evidence type="ECO:0000256" key="17">
    <source>
        <dbReference type="SAM" id="MobiDB-lite"/>
    </source>
</evidence>
<feature type="disulfide bond" evidence="15">
    <location>
        <begin position="3442"/>
        <end position="3460"/>
    </location>
</feature>
<dbReference type="PROSITE" id="PS01186">
    <property type="entry name" value="EGF_2"/>
    <property type="match status" value="4"/>
</dbReference>
<evidence type="ECO:0000256" key="12">
    <source>
        <dbReference type="ARBA" id="ARBA00023170"/>
    </source>
</evidence>
<feature type="repeat" description="LDL-receptor class B" evidence="16">
    <location>
        <begin position="1327"/>
        <end position="1372"/>
    </location>
</feature>
<feature type="disulfide bond" evidence="15">
    <location>
        <begin position="2710"/>
        <end position="2725"/>
    </location>
</feature>
<feature type="disulfide bond" evidence="15">
    <location>
        <begin position="2877"/>
        <end position="2895"/>
    </location>
</feature>
<dbReference type="GO" id="GO:0042562">
    <property type="term" value="F:hormone binding"/>
    <property type="evidence" value="ECO:0007669"/>
    <property type="project" value="TreeGrafter"/>
</dbReference>
<feature type="disulfide bond" evidence="15">
    <location>
        <begin position="2738"/>
        <end position="2750"/>
    </location>
</feature>
<evidence type="ECO:0000256" key="15">
    <source>
        <dbReference type="PROSITE-ProRule" id="PRU00124"/>
    </source>
</evidence>
<dbReference type="FunFam" id="2.120.10.30:FF:000035">
    <property type="entry name" value="Low-density lipoprotein receptor-related protein 2"/>
    <property type="match status" value="1"/>
</dbReference>
<dbReference type="FunFam" id="4.10.400.10:FF:000002">
    <property type="entry name" value="Low-density lipoprotein receptor-related protein 1"/>
    <property type="match status" value="1"/>
</dbReference>
<feature type="signal peptide" evidence="19">
    <location>
        <begin position="1"/>
        <end position="22"/>
    </location>
</feature>
<keyword evidence="9 18" id="KW-1133">Transmembrane helix</keyword>
<feature type="disulfide bond" evidence="15">
    <location>
        <begin position="1037"/>
        <end position="1052"/>
    </location>
</feature>
<feature type="disulfide bond" evidence="14">
    <location>
        <begin position="4262"/>
        <end position="4272"/>
    </location>
</feature>
<dbReference type="InterPro" id="IPR002172">
    <property type="entry name" value="LDrepeatLR_classA_rpt"/>
</dbReference>
<feature type="repeat" description="LDL-receptor class B" evidence="16">
    <location>
        <begin position="748"/>
        <end position="789"/>
    </location>
</feature>